<sequence>MSVSKLTKKGCILDVSCRFIRLPDELIVTILKKIRDPKTLICCSSVCKRLQCLVSEVDTISLRFSYPGEAGGYLPCWKSHYHVPQSAIPALMKVFANLISLEIRLCLCPSLLLSYYGLARKHAFKFQLKAVDMNDNMHTHVCMAFEVGLLSTDDEGILSPAYLLNIEKVKNPLMLSFFLAILCHRPKSLRSVEILSAGILGVRSKDRCRSEPKVGYRSGGNVFMESEQLDKLRCLIWNTRMNKSWLKNPQNLVCWLKKHDEDEHWLGEKLWLIHKWEGERCDMNRSIVKERDVEELLCAFDEEADEK</sequence>
<feature type="domain" description="F-box" evidence="1">
    <location>
        <begin position="21"/>
        <end position="55"/>
    </location>
</feature>
<dbReference type="AlphaFoldDB" id="A0AAV1RSL7"/>
<dbReference type="InterPro" id="IPR001810">
    <property type="entry name" value="F-box_dom"/>
</dbReference>
<evidence type="ECO:0000259" key="1">
    <source>
        <dbReference type="Pfam" id="PF12937"/>
    </source>
</evidence>
<dbReference type="CDD" id="cd09917">
    <property type="entry name" value="F-box_SF"/>
    <property type="match status" value="1"/>
</dbReference>
<proteinExistence type="predicted"/>
<protein>
    <recommendedName>
        <fullName evidence="1">F-box domain-containing protein</fullName>
    </recommendedName>
</protein>
<dbReference type="SUPFAM" id="SSF81383">
    <property type="entry name" value="F-box domain"/>
    <property type="match status" value="1"/>
</dbReference>
<evidence type="ECO:0000313" key="2">
    <source>
        <dbReference type="EMBL" id="CAK7339371.1"/>
    </source>
</evidence>
<dbReference type="EMBL" id="CAWUPB010001157">
    <property type="protein sequence ID" value="CAK7339371.1"/>
    <property type="molecule type" value="Genomic_DNA"/>
</dbReference>
<dbReference type="Proteomes" id="UP001314170">
    <property type="component" value="Unassembled WGS sequence"/>
</dbReference>
<dbReference type="InterPro" id="IPR036047">
    <property type="entry name" value="F-box-like_dom_sf"/>
</dbReference>
<dbReference type="Pfam" id="PF12937">
    <property type="entry name" value="F-box-like"/>
    <property type="match status" value="1"/>
</dbReference>
<dbReference type="PANTHER" id="PTHR31215">
    <property type="entry name" value="OS05G0510400 PROTEIN-RELATED"/>
    <property type="match status" value="1"/>
</dbReference>
<comment type="caution">
    <text evidence="2">The sequence shown here is derived from an EMBL/GenBank/DDBJ whole genome shotgun (WGS) entry which is preliminary data.</text>
</comment>
<reference evidence="2 3" key="1">
    <citation type="submission" date="2024-01" db="EMBL/GenBank/DDBJ databases">
        <authorList>
            <person name="Waweru B."/>
        </authorList>
    </citation>
    <scope>NUCLEOTIDE SEQUENCE [LARGE SCALE GENOMIC DNA]</scope>
</reference>
<organism evidence="2 3">
    <name type="scientific">Dovyalis caffra</name>
    <dbReference type="NCBI Taxonomy" id="77055"/>
    <lineage>
        <taxon>Eukaryota</taxon>
        <taxon>Viridiplantae</taxon>
        <taxon>Streptophyta</taxon>
        <taxon>Embryophyta</taxon>
        <taxon>Tracheophyta</taxon>
        <taxon>Spermatophyta</taxon>
        <taxon>Magnoliopsida</taxon>
        <taxon>eudicotyledons</taxon>
        <taxon>Gunneridae</taxon>
        <taxon>Pentapetalae</taxon>
        <taxon>rosids</taxon>
        <taxon>fabids</taxon>
        <taxon>Malpighiales</taxon>
        <taxon>Salicaceae</taxon>
        <taxon>Flacourtieae</taxon>
        <taxon>Dovyalis</taxon>
    </lineage>
</organism>
<accession>A0AAV1RSL7</accession>
<gene>
    <name evidence="2" type="ORF">DCAF_LOCUS14422</name>
</gene>
<name>A0AAV1RSL7_9ROSI</name>
<keyword evidence="3" id="KW-1185">Reference proteome</keyword>
<dbReference type="InterPro" id="IPR044809">
    <property type="entry name" value="AUF1-like"/>
</dbReference>
<evidence type="ECO:0000313" key="3">
    <source>
        <dbReference type="Proteomes" id="UP001314170"/>
    </source>
</evidence>